<evidence type="ECO:0000313" key="1">
    <source>
        <dbReference type="EMBL" id="KKL06638.1"/>
    </source>
</evidence>
<proteinExistence type="predicted"/>
<organism evidence="1">
    <name type="scientific">marine sediment metagenome</name>
    <dbReference type="NCBI Taxonomy" id="412755"/>
    <lineage>
        <taxon>unclassified sequences</taxon>
        <taxon>metagenomes</taxon>
        <taxon>ecological metagenomes</taxon>
    </lineage>
</organism>
<dbReference type="AlphaFoldDB" id="A0A0F9D3E3"/>
<reference evidence="1" key="1">
    <citation type="journal article" date="2015" name="Nature">
        <title>Complex archaea that bridge the gap between prokaryotes and eukaryotes.</title>
        <authorList>
            <person name="Spang A."/>
            <person name="Saw J.H."/>
            <person name="Jorgensen S.L."/>
            <person name="Zaremba-Niedzwiedzka K."/>
            <person name="Martijn J."/>
            <person name="Lind A.E."/>
            <person name="van Eijk R."/>
            <person name="Schleper C."/>
            <person name="Guy L."/>
            <person name="Ettema T.J."/>
        </authorList>
    </citation>
    <scope>NUCLEOTIDE SEQUENCE</scope>
</reference>
<comment type="caution">
    <text evidence="1">The sequence shown here is derived from an EMBL/GenBank/DDBJ whole genome shotgun (WGS) entry which is preliminary data.</text>
</comment>
<gene>
    <name evidence="1" type="ORF">LCGC14_2594050</name>
</gene>
<dbReference type="EMBL" id="LAZR01043624">
    <property type="protein sequence ID" value="KKL06638.1"/>
    <property type="molecule type" value="Genomic_DNA"/>
</dbReference>
<sequence length="33" mass="3717">METSPQARFMPRLFEPGGEVVRLIFGGFFDLTA</sequence>
<protein>
    <submittedName>
        <fullName evidence="1">Uncharacterized protein</fullName>
    </submittedName>
</protein>
<name>A0A0F9D3E3_9ZZZZ</name>
<accession>A0A0F9D3E3</accession>